<dbReference type="InterPro" id="IPR001789">
    <property type="entry name" value="Sig_transdc_resp-reg_receiver"/>
</dbReference>
<evidence type="ECO:0000259" key="5">
    <source>
        <dbReference type="PROSITE" id="PS50011"/>
    </source>
</evidence>
<accession>A0A1J5SI70</accession>
<dbReference type="Gene3D" id="3.40.50.2300">
    <property type="match status" value="2"/>
</dbReference>
<evidence type="ECO:0000256" key="2">
    <source>
        <dbReference type="ARBA" id="ARBA00022741"/>
    </source>
</evidence>
<dbReference type="PROSITE" id="PS00107">
    <property type="entry name" value="PROTEIN_KINASE_ATP"/>
    <property type="match status" value="1"/>
</dbReference>
<dbReference type="PANTHER" id="PTHR24348:SF22">
    <property type="entry name" value="NON-SPECIFIC SERINE_THREONINE PROTEIN KINASE"/>
    <property type="match status" value="1"/>
</dbReference>
<dbReference type="SMART" id="SM00220">
    <property type="entry name" value="S_TKc"/>
    <property type="match status" value="1"/>
</dbReference>
<dbReference type="SMART" id="SM00448">
    <property type="entry name" value="REC"/>
    <property type="match status" value="2"/>
</dbReference>
<dbReference type="InterPro" id="IPR045269">
    <property type="entry name" value="Atg1-like"/>
</dbReference>
<dbReference type="PANTHER" id="PTHR24348">
    <property type="entry name" value="SERINE/THREONINE-PROTEIN KINASE UNC-51-RELATED"/>
    <property type="match status" value="1"/>
</dbReference>
<comment type="caution">
    <text evidence="7">The sequence shown here is derived from an EMBL/GenBank/DDBJ whole genome shotgun (WGS) entry which is preliminary data.</text>
</comment>
<evidence type="ECO:0000313" key="7">
    <source>
        <dbReference type="EMBL" id="OIR01396.1"/>
    </source>
</evidence>
<name>A0A1J5SI70_9ZZZZ</name>
<dbReference type="GO" id="GO:0004674">
    <property type="term" value="F:protein serine/threonine kinase activity"/>
    <property type="evidence" value="ECO:0007669"/>
    <property type="project" value="UniProtKB-EC"/>
</dbReference>
<dbReference type="GO" id="GO:0005524">
    <property type="term" value="F:ATP binding"/>
    <property type="evidence" value="ECO:0007669"/>
    <property type="project" value="UniProtKB-KW"/>
</dbReference>
<dbReference type="CDD" id="cd17569">
    <property type="entry name" value="REC_HupR-like"/>
    <property type="match status" value="1"/>
</dbReference>
<dbReference type="CDD" id="cd14014">
    <property type="entry name" value="STKc_PknB_like"/>
    <property type="match status" value="1"/>
</dbReference>
<evidence type="ECO:0000256" key="1">
    <source>
        <dbReference type="ARBA" id="ARBA00022679"/>
    </source>
</evidence>
<feature type="domain" description="Protein kinase" evidence="5">
    <location>
        <begin position="11"/>
        <end position="268"/>
    </location>
</feature>
<dbReference type="GO" id="GO:0000407">
    <property type="term" value="C:phagophore assembly site"/>
    <property type="evidence" value="ECO:0007669"/>
    <property type="project" value="TreeGrafter"/>
</dbReference>
<dbReference type="SUPFAM" id="SSF56112">
    <property type="entry name" value="Protein kinase-like (PK-like)"/>
    <property type="match status" value="1"/>
</dbReference>
<dbReference type="PROSITE" id="PS50011">
    <property type="entry name" value="PROTEIN_KINASE_DOM"/>
    <property type="match status" value="1"/>
</dbReference>
<organism evidence="7">
    <name type="scientific">mine drainage metagenome</name>
    <dbReference type="NCBI Taxonomy" id="410659"/>
    <lineage>
        <taxon>unclassified sequences</taxon>
        <taxon>metagenomes</taxon>
        <taxon>ecological metagenomes</taxon>
    </lineage>
</organism>
<dbReference type="Pfam" id="PF00072">
    <property type="entry name" value="Response_reg"/>
    <property type="match status" value="2"/>
</dbReference>
<evidence type="ECO:0000259" key="6">
    <source>
        <dbReference type="PROSITE" id="PS50110"/>
    </source>
</evidence>
<sequence>MNAPFKKIGKYEIQGELGVGSMGVVYKGWDPAIKRDVAIKGIDKTAYPAGERESLLNRFRQKAQAVGRLVHPRIVQIYDYYEDDQSAFIIMELVHGKALAKYLEGNEKFGLWEVGQIITQVLDGIGYAHTQGVVHRDMKLANILINNDGRIKINFFGIARIETPTITKVDDLIGTPYMAPEQFAGGEISGTTDLYSIGVIAYELFTGRQPFFGNMATLMQQVQHEAPERPSSLNTQLSPEIDRVLLKAMAKVPAERYQLASEFSDALKRAVSVSLGLVDRRATASLPDAAKLLDAARMLQKDMIDESIESTLTKTEEDRSIQINTGIKLARLLIIDDDERILAALKSIFRQRYHVFTTTDGNKALDFITRYHMHVIISDQRMPIMLGVELLRRSREISPRSVRILLTGYSDLAAIVGSINDGEVYRFISKPWDNQALQSVVAEASTIGLELADTKASAVALPNKMKAGILVIDNDKEIFNVVRELIGTLCPVHYAEDTDSALSMLNKHEIGVVLADVESRLDELTVMLKLLKQKYPQILSIIATNAKDADLAIDLINQAQVFRILHKPINVATLKAQLHAALQRFLMYQQTPQLVQAHKVETPDKVHTSRFAKNILKGLEMLRG</sequence>
<proteinExistence type="predicted"/>
<dbReference type="Pfam" id="PF00069">
    <property type="entry name" value="Pkinase"/>
    <property type="match status" value="1"/>
</dbReference>
<reference evidence="7" key="1">
    <citation type="submission" date="2016-10" db="EMBL/GenBank/DDBJ databases">
        <title>Sequence of Gallionella enrichment culture.</title>
        <authorList>
            <person name="Poehlein A."/>
            <person name="Muehling M."/>
            <person name="Daniel R."/>
        </authorList>
    </citation>
    <scope>NUCLEOTIDE SEQUENCE</scope>
</reference>
<dbReference type="PROSITE" id="PS50110">
    <property type="entry name" value="RESPONSE_REGULATORY"/>
    <property type="match status" value="2"/>
</dbReference>
<dbReference type="GO" id="GO:0016020">
    <property type="term" value="C:membrane"/>
    <property type="evidence" value="ECO:0007669"/>
    <property type="project" value="TreeGrafter"/>
</dbReference>
<keyword evidence="1 7" id="KW-0808">Transferase</keyword>
<dbReference type="Gene3D" id="3.30.200.20">
    <property type="entry name" value="Phosphorylase Kinase, domain 1"/>
    <property type="match status" value="1"/>
</dbReference>
<dbReference type="AlphaFoldDB" id="A0A1J5SI70"/>
<dbReference type="PROSITE" id="PS00108">
    <property type="entry name" value="PROTEIN_KINASE_ST"/>
    <property type="match status" value="1"/>
</dbReference>
<dbReference type="GO" id="GO:0000160">
    <property type="term" value="P:phosphorelay signal transduction system"/>
    <property type="evidence" value="ECO:0007669"/>
    <property type="project" value="InterPro"/>
</dbReference>
<dbReference type="InterPro" id="IPR011009">
    <property type="entry name" value="Kinase-like_dom_sf"/>
</dbReference>
<evidence type="ECO:0000256" key="3">
    <source>
        <dbReference type="ARBA" id="ARBA00022777"/>
    </source>
</evidence>
<keyword evidence="4" id="KW-0067">ATP-binding</keyword>
<dbReference type="InterPro" id="IPR008271">
    <property type="entry name" value="Ser/Thr_kinase_AS"/>
</dbReference>
<feature type="domain" description="Response regulatory" evidence="6">
    <location>
        <begin position="468"/>
        <end position="582"/>
    </location>
</feature>
<dbReference type="InterPro" id="IPR017441">
    <property type="entry name" value="Protein_kinase_ATP_BS"/>
</dbReference>
<dbReference type="InterPro" id="IPR000719">
    <property type="entry name" value="Prot_kinase_dom"/>
</dbReference>
<dbReference type="GO" id="GO:0005829">
    <property type="term" value="C:cytosol"/>
    <property type="evidence" value="ECO:0007669"/>
    <property type="project" value="TreeGrafter"/>
</dbReference>
<dbReference type="GO" id="GO:0005776">
    <property type="term" value="C:autophagosome"/>
    <property type="evidence" value="ECO:0007669"/>
    <property type="project" value="TreeGrafter"/>
</dbReference>
<dbReference type="GO" id="GO:0010506">
    <property type="term" value="P:regulation of autophagy"/>
    <property type="evidence" value="ECO:0007669"/>
    <property type="project" value="InterPro"/>
</dbReference>
<dbReference type="Gene3D" id="1.10.510.10">
    <property type="entry name" value="Transferase(Phosphotransferase) domain 1"/>
    <property type="match status" value="1"/>
</dbReference>
<protein>
    <submittedName>
        <fullName evidence="7">Serine/threonine-protein kinase PrkC</fullName>
        <ecNumber evidence="7">2.7.11.1</ecNumber>
    </submittedName>
</protein>
<keyword evidence="2" id="KW-0547">Nucleotide-binding</keyword>
<keyword evidence="3 7" id="KW-0418">Kinase</keyword>
<feature type="domain" description="Response regulatory" evidence="6">
    <location>
        <begin position="331"/>
        <end position="445"/>
    </location>
</feature>
<gene>
    <name evidence="7" type="primary">prkC_14</name>
    <name evidence="7" type="ORF">GALL_164860</name>
</gene>
<dbReference type="InterPro" id="IPR011006">
    <property type="entry name" value="CheY-like_superfamily"/>
</dbReference>
<evidence type="ECO:0000256" key="4">
    <source>
        <dbReference type="ARBA" id="ARBA00022840"/>
    </source>
</evidence>
<dbReference type="GO" id="GO:0000045">
    <property type="term" value="P:autophagosome assembly"/>
    <property type="evidence" value="ECO:0007669"/>
    <property type="project" value="TreeGrafter"/>
</dbReference>
<dbReference type="SUPFAM" id="SSF52172">
    <property type="entry name" value="CheY-like"/>
    <property type="match status" value="2"/>
</dbReference>
<dbReference type="EMBL" id="MLJW01000084">
    <property type="protein sequence ID" value="OIR01396.1"/>
    <property type="molecule type" value="Genomic_DNA"/>
</dbReference>
<dbReference type="EC" id="2.7.11.1" evidence="7"/>